<dbReference type="GO" id="GO:0046961">
    <property type="term" value="F:proton-transporting ATPase activity, rotational mechanism"/>
    <property type="evidence" value="ECO:0007669"/>
    <property type="project" value="InterPro"/>
</dbReference>
<keyword evidence="5 10" id="KW-0375">Hydrogen ion transport</keyword>
<evidence type="ECO:0000259" key="11">
    <source>
        <dbReference type="Pfam" id="PF00137"/>
    </source>
</evidence>
<dbReference type="Proteomes" id="UP000095287">
    <property type="component" value="Unplaced"/>
</dbReference>
<evidence type="ECO:0000313" key="13">
    <source>
        <dbReference type="WBParaSite" id="L893_g14598.t1"/>
    </source>
</evidence>
<feature type="transmembrane region" description="Helical" evidence="10">
    <location>
        <begin position="134"/>
        <end position="151"/>
    </location>
</feature>
<keyword evidence="4 10" id="KW-0812">Transmembrane</keyword>
<dbReference type="GO" id="GO:0033179">
    <property type="term" value="C:proton-transporting V-type ATPase, V0 domain"/>
    <property type="evidence" value="ECO:0007669"/>
    <property type="project" value="InterPro"/>
</dbReference>
<dbReference type="InterPro" id="IPR011555">
    <property type="entry name" value="ATPase_proteolipid_su_C_euk"/>
</dbReference>
<evidence type="ECO:0000256" key="5">
    <source>
        <dbReference type="ARBA" id="ARBA00022781"/>
    </source>
</evidence>
<keyword evidence="7 10" id="KW-0406">Ion transport</keyword>
<evidence type="ECO:0000256" key="8">
    <source>
        <dbReference type="ARBA" id="ARBA00023136"/>
    </source>
</evidence>
<feature type="domain" description="V-ATPase proteolipid subunit C-like" evidence="11">
    <location>
        <begin position="118"/>
        <end position="152"/>
    </location>
</feature>
<evidence type="ECO:0000256" key="2">
    <source>
        <dbReference type="ARBA" id="ARBA00007296"/>
    </source>
</evidence>
<dbReference type="CDD" id="cd18176">
    <property type="entry name" value="ATP-synt_Vo_c_ATP6C_rpt2"/>
    <property type="match status" value="1"/>
</dbReference>
<feature type="transmembrane region" description="Helical" evidence="10">
    <location>
        <begin position="92"/>
        <end position="114"/>
    </location>
</feature>
<evidence type="ECO:0000256" key="6">
    <source>
        <dbReference type="ARBA" id="ARBA00022989"/>
    </source>
</evidence>
<dbReference type="CDD" id="cd18175">
    <property type="entry name" value="ATP-synt_Vo_c_ATP6C_rpt1"/>
    <property type="match status" value="1"/>
</dbReference>
<dbReference type="NCBIfam" id="TIGR01100">
    <property type="entry name" value="V_ATP_synt_C"/>
    <property type="match status" value="1"/>
</dbReference>
<evidence type="ECO:0000256" key="3">
    <source>
        <dbReference type="ARBA" id="ARBA00022448"/>
    </source>
</evidence>
<reference evidence="13" key="1">
    <citation type="submission" date="2016-11" db="UniProtKB">
        <authorList>
            <consortium name="WormBaseParasite"/>
        </authorList>
    </citation>
    <scope>IDENTIFICATION</scope>
</reference>
<dbReference type="InterPro" id="IPR035921">
    <property type="entry name" value="F/V-ATP_Csub_sf"/>
</dbReference>
<evidence type="ECO:0000256" key="1">
    <source>
        <dbReference type="ARBA" id="ARBA00004141"/>
    </source>
</evidence>
<evidence type="ECO:0000256" key="10">
    <source>
        <dbReference type="RuleBase" id="RU363060"/>
    </source>
</evidence>
<keyword evidence="6 10" id="KW-1133">Transmembrane helix</keyword>
<keyword evidence="8 10" id="KW-0472">Membrane</keyword>
<dbReference type="SUPFAM" id="SSF81333">
    <property type="entry name" value="F1F0 ATP synthase subunit C"/>
    <property type="match status" value="2"/>
</dbReference>
<accession>A0A1I7YC21</accession>
<keyword evidence="10" id="KW-0926">Vacuole</keyword>
<feature type="transmembrane region" description="Helical" evidence="10">
    <location>
        <begin position="46"/>
        <end position="71"/>
    </location>
</feature>
<dbReference type="InterPro" id="IPR002379">
    <property type="entry name" value="ATPase_proteolipid_c-like_dom"/>
</dbReference>
<dbReference type="PANTHER" id="PTHR10263">
    <property type="entry name" value="V-TYPE PROTON ATPASE PROTEOLIPID SUBUNIT"/>
    <property type="match status" value="1"/>
</dbReference>
<name>A0A1I7YC21_9BILA</name>
<organism evidence="12 13">
    <name type="scientific">Steinernema glaseri</name>
    <dbReference type="NCBI Taxonomy" id="37863"/>
    <lineage>
        <taxon>Eukaryota</taxon>
        <taxon>Metazoa</taxon>
        <taxon>Ecdysozoa</taxon>
        <taxon>Nematoda</taxon>
        <taxon>Chromadorea</taxon>
        <taxon>Rhabditida</taxon>
        <taxon>Tylenchina</taxon>
        <taxon>Panagrolaimomorpha</taxon>
        <taxon>Strongyloidoidea</taxon>
        <taxon>Steinernematidae</taxon>
        <taxon>Steinernema</taxon>
    </lineage>
</organism>
<dbReference type="Gene3D" id="1.20.120.610">
    <property type="entry name" value="lithium bound rotor ring of v- atpase"/>
    <property type="match status" value="2"/>
</dbReference>
<keyword evidence="3 10" id="KW-0813">Transport</keyword>
<feature type="transmembrane region" description="Helical" evidence="10">
    <location>
        <begin position="12"/>
        <end position="34"/>
    </location>
</feature>
<sequence>MPRLMFPRVRCHVVFSLLTLSTSTFISVGLFQSMSYDLETAEKAAYAPFFGFMGAAAAQVFTVLGAAYGTAKASVGITSMGVLRPELVMKSIIPVIMAGVIAIYGLVVGMVIQTKVKGAGYAIGIVGDAGVRGAAMQPRLFVGMILILIFAEKICTRTLLAIVCSLYNQLVEETTPLHVLANVIPSRTSVAKFL</sequence>
<feature type="domain" description="V-ATPase proteolipid subunit C-like" evidence="11">
    <location>
        <begin position="53"/>
        <end position="112"/>
    </location>
</feature>
<dbReference type="AlphaFoldDB" id="A0A1I7YC21"/>
<proteinExistence type="inferred from homology"/>
<comment type="similarity">
    <text evidence="2 10">Belongs to the V-ATPase proteolipid subunit family.</text>
</comment>
<evidence type="ECO:0000256" key="7">
    <source>
        <dbReference type="ARBA" id="ARBA00023065"/>
    </source>
</evidence>
<evidence type="ECO:0000256" key="4">
    <source>
        <dbReference type="ARBA" id="ARBA00022692"/>
    </source>
</evidence>
<keyword evidence="12" id="KW-1185">Reference proteome</keyword>
<dbReference type="WBParaSite" id="L893_g14598.t1">
    <property type="protein sequence ID" value="L893_g14598.t1"/>
    <property type="gene ID" value="L893_g14598"/>
</dbReference>
<dbReference type="InterPro" id="IPR000245">
    <property type="entry name" value="ATPase_proteolipid_csu"/>
</dbReference>
<comment type="subcellular location">
    <subcellularLocation>
        <location evidence="1">Membrane</location>
        <topology evidence="1">Multi-pass membrane protein</topology>
    </subcellularLocation>
    <subcellularLocation>
        <location evidence="10">Vacuole membrane</location>
        <topology evidence="10">Multi-pass membrane protein</topology>
    </subcellularLocation>
</comment>
<dbReference type="PRINTS" id="PR00122">
    <property type="entry name" value="VACATPASE"/>
</dbReference>
<dbReference type="GO" id="GO:0005774">
    <property type="term" value="C:vacuolar membrane"/>
    <property type="evidence" value="ECO:0007669"/>
    <property type="project" value="UniProtKB-SubCell"/>
</dbReference>
<dbReference type="Pfam" id="PF00137">
    <property type="entry name" value="ATP-synt_C"/>
    <property type="match status" value="2"/>
</dbReference>
<evidence type="ECO:0000313" key="12">
    <source>
        <dbReference type="Proteomes" id="UP000095287"/>
    </source>
</evidence>
<protein>
    <recommendedName>
        <fullName evidence="10">V-type proton ATPase proteolipid subunit</fullName>
    </recommendedName>
</protein>
<evidence type="ECO:0000256" key="9">
    <source>
        <dbReference type="ARBA" id="ARBA00046574"/>
    </source>
</evidence>
<comment type="function">
    <text evidence="10">Proton-conducting pore forming of the V0 complex of vacuolar(H+)-ATPase (V-ATPase), a multisubunit enzyme composed of a peripheral complex (V1) that hydrolyzes ATP and a membrane integral complex (V0) that translocates protons. V-ATPase is responsible for acidifying and maintaining the pH of intracellular compartments and in some cell types, is targeted to the plasma membrane, where it is responsible for acidifying the extracellular environment.</text>
</comment>
<comment type="subunit">
    <text evidence="9">V-ATPase is a heteromultimeric enzyme made up of two complexes: the ATP-hydrolytic V1 complex and the proton translocation V0 complex. The V1 complex consists of three catalytic AB heterodimers that form a heterohexamer, three peripheral stalks each consisting of EG heterodimers, one central rotor including subunits D and F, and the regulatory subunits C and H. The proton translocation complex V0 consists of the proton transport subunit a, a ring of proteolipid subunits c9c'', rotary subunit d, subunits e and f, and the accessory subunits vah-19/Ac45 and vah-20/PRR.</text>
</comment>